<comment type="similarity">
    <text evidence="3 16">Belongs to the pyruvate kinase family.</text>
</comment>
<evidence type="ECO:0000256" key="2">
    <source>
        <dbReference type="ARBA" id="ARBA00004997"/>
    </source>
</evidence>
<dbReference type="NCBIfam" id="NF004978">
    <property type="entry name" value="PRK06354.1"/>
    <property type="match status" value="1"/>
</dbReference>
<comment type="cofactor">
    <cofactor evidence="1">
        <name>K(+)</name>
        <dbReference type="ChEBI" id="CHEBI:29103"/>
    </cofactor>
</comment>
<reference evidence="20" key="1">
    <citation type="journal article" date="2019" name="Int. J. Syst. Evol. Microbiol.">
        <title>The Global Catalogue of Microorganisms (GCM) 10K type strain sequencing project: providing services to taxonomists for standard genome sequencing and annotation.</title>
        <authorList>
            <consortium name="The Broad Institute Genomics Platform"/>
            <consortium name="The Broad Institute Genome Sequencing Center for Infectious Disease"/>
            <person name="Wu L."/>
            <person name="Ma J."/>
        </authorList>
    </citation>
    <scope>NUCLEOTIDE SEQUENCE [LARGE SCALE GENOMIC DNA]</scope>
    <source>
        <strain evidence="20">JCM 16544</strain>
    </source>
</reference>
<keyword evidence="12 16" id="KW-0460">Magnesium</keyword>
<evidence type="ECO:0000256" key="8">
    <source>
        <dbReference type="ARBA" id="ARBA00022723"/>
    </source>
</evidence>
<dbReference type="Gene3D" id="3.40.1380.20">
    <property type="entry name" value="Pyruvate kinase, C-terminal domain"/>
    <property type="match status" value="1"/>
</dbReference>
<dbReference type="InterPro" id="IPR015795">
    <property type="entry name" value="Pyrv_Knase_C"/>
</dbReference>
<dbReference type="Gene3D" id="3.20.20.60">
    <property type="entry name" value="Phosphoenolpyruvate-binding domains"/>
    <property type="match status" value="1"/>
</dbReference>
<comment type="subunit">
    <text evidence="4">Homotetramer.</text>
</comment>
<name>A0ABP7A8I9_9MICO</name>
<sequence>MATLGPASSSYEVIEGLVRAGMDVARINCSHGEHAGHETAFAHVRRAAEATGRAVGVLADLQGPKIRLGRFADGPHELAPGDVFTITSEDVVGTAETVGTTFPGLVTDVSAGDTLLVDDGKVRLRVLDTDGVRVRTEVVVGGKVSNNKGINLPGVALRTPALSEKDEIDLRWALRLGVDLVALSFVRSPKDAQRARVIMAEEGRFVPLIAKIEKPEAVDGLQEIIDAFDGLMIARGDLGVELPMQAVPIVQKEAIEKSRRWAKPVIVATQMLESMIENAVPTRAETSDVANAVLDGADAVMLSGETSVGVDPVNVVETMERIVTSTEENGLDRIPPLGSKPRTQGGVMTLAAAAIAEFVDARYVCVFSQSGDSSRRMSRLRLPVPIIAFSDLPETRRKMAVTWGVQTYLVPRGRDTDELIGIVDDVLLGQGLAEPGDKVVVTAGAPPGVAGSTNNVRVHTVGATNGS</sequence>
<evidence type="ECO:0000256" key="13">
    <source>
        <dbReference type="ARBA" id="ARBA00023152"/>
    </source>
</evidence>
<gene>
    <name evidence="19" type="primary">pyk_2</name>
    <name evidence="19" type="ORF">GCM10022200_06660</name>
</gene>
<keyword evidence="20" id="KW-1185">Reference proteome</keyword>
<evidence type="ECO:0000259" key="18">
    <source>
        <dbReference type="Pfam" id="PF02887"/>
    </source>
</evidence>
<dbReference type="SUPFAM" id="SSF50800">
    <property type="entry name" value="PK beta-barrel domain-like"/>
    <property type="match status" value="1"/>
</dbReference>
<dbReference type="InterPro" id="IPR040442">
    <property type="entry name" value="Pyrv_kinase-like_dom_sf"/>
</dbReference>
<dbReference type="InterPro" id="IPR018209">
    <property type="entry name" value="Pyrv_Knase_AS"/>
</dbReference>
<evidence type="ECO:0000256" key="3">
    <source>
        <dbReference type="ARBA" id="ARBA00008663"/>
    </source>
</evidence>
<evidence type="ECO:0000256" key="16">
    <source>
        <dbReference type="RuleBase" id="RU000504"/>
    </source>
</evidence>
<evidence type="ECO:0000256" key="9">
    <source>
        <dbReference type="ARBA" id="ARBA00022741"/>
    </source>
</evidence>
<keyword evidence="9" id="KW-0547">Nucleotide-binding</keyword>
<dbReference type="PANTHER" id="PTHR11817">
    <property type="entry name" value="PYRUVATE KINASE"/>
    <property type="match status" value="1"/>
</dbReference>
<evidence type="ECO:0000313" key="20">
    <source>
        <dbReference type="Proteomes" id="UP001501697"/>
    </source>
</evidence>
<evidence type="ECO:0000256" key="15">
    <source>
        <dbReference type="NCBIfam" id="TIGR01064"/>
    </source>
</evidence>
<evidence type="ECO:0000256" key="4">
    <source>
        <dbReference type="ARBA" id="ARBA00011881"/>
    </source>
</evidence>
<dbReference type="InterPro" id="IPR036918">
    <property type="entry name" value="Pyrv_Knase_C_sf"/>
</dbReference>
<keyword evidence="13 16" id="KW-0324">Glycolysis</keyword>
<comment type="caution">
    <text evidence="19">The sequence shown here is derived from an EMBL/GenBank/DDBJ whole genome shotgun (WGS) entry which is preliminary data.</text>
</comment>
<feature type="domain" description="Pyruvate kinase barrel" evidence="17">
    <location>
        <begin position="2"/>
        <end position="316"/>
    </location>
</feature>
<dbReference type="GO" id="GO:0016301">
    <property type="term" value="F:kinase activity"/>
    <property type="evidence" value="ECO:0007669"/>
    <property type="project" value="UniProtKB-KW"/>
</dbReference>
<proteinExistence type="inferred from homology"/>
<dbReference type="Pfam" id="PF00224">
    <property type="entry name" value="PK"/>
    <property type="match status" value="1"/>
</dbReference>
<evidence type="ECO:0000256" key="5">
    <source>
        <dbReference type="ARBA" id="ARBA00012142"/>
    </source>
</evidence>
<evidence type="ECO:0000256" key="1">
    <source>
        <dbReference type="ARBA" id="ARBA00001958"/>
    </source>
</evidence>
<dbReference type="Proteomes" id="UP001501697">
    <property type="component" value="Unassembled WGS sequence"/>
</dbReference>
<dbReference type="Gene3D" id="2.40.33.10">
    <property type="entry name" value="PK beta-barrel domain-like"/>
    <property type="match status" value="1"/>
</dbReference>
<organism evidence="19 20">
    <name type="scientific">Microbacterium awajiense</name>
    <dbReference type="NCBI Taxonomy" id="415214"/>
    <lineage>
        <taxon>Bacteria</taxon>
        <taxon>Bacillati</taxon>
        <taxon>Actinomycetota</taxon>
        <taxon>Actinomycetes</taxon>
        <taxon>Micrococcales</taxon>
        <taxon>Microbacteriaceae</taxon>
        <taxon>Microbacterium</taxon>
    </lineage>
</organism>
<evidence type="ECO:0000256" key="14">
    <source>
        <dbReference type="ARBA" id="ARBA00023317"/>
    </source>
</evidence>
<comment type="catalytic activity">
    <reaction evidence="16">
        <text>pyruvate + ATP = phosphoenolpyruvate + ADP + H(+)</text>
        <dbReference type="Rhea" id="RHEA:18157"/>
        <dbReference type="ChEBI" id="CHEBI:15361"/>
        <dbReference type="ChEBI" id="CHEBI:15378"/>
        <dbReference type="ChEBI" id="CHEBI:30616"/>
        <dbReference type="ChEBI" id="CHEBI:58702"/>
        <dbReference type="ChEBI" id="CHEBI:456216"/>
        <dbReference type="EC" id="2.7.1.40"/>
    </reaction>
</comment>
<evidence type="ECO:0000313" key="19">
    <source>
        <dbReference type="EMBL" id="GAA3626959.1"/>
    </source>
</evidence>
<comment type="pathway">
    <text evidence="2 16">Carbohydrate degradation; glycolysis; pyruvate from D-glyceraldehyde 3-phosphate: step 5/5.</text>
</comment>
<feature type="domain" description="Pyruvate kinase C-terminal" evidence="18">
    <location>
        <begin position="350"/>
        <end position="459"/>
    </location>
</feature>
<evidence type="ECO:0000256" key="10">
    <source>
        <dbReference type="ARBA" id="ARBA00022777"/>
    </source>
</evidence>
<dbReference type="PRINTS" id="PR01050">
    <property type="entry name" value="PYRUVTKNASE"/>
</dbReference>
<dbReference type="Pfam" id="PF02887">
    <property type="entry name" value="PK_C"/>
    <property type="match status" value="1"/>
</dbReference>
<dbReference type="NCBIfam" id="NF004491">
    <property type="entry name" value="PRK05826.1"/>
    <property type="match status" value="1"/>
</dbReference>
<dbReference type="EC" id="2.7.1.40" evidence="5 15"/>
<dbReference type="InterPro" id="IPR011037">
    <property type="entry name" value="Pyrv_Knase-like_insert_dom_sf"/>
</dbReference>
<protein>
    <recommendedName>
        <fullName evidence="6 15">Pyruvate kinase</fullName>
        <ecNumber evidence="5 15">2.7.1.40</ecNumber>
    </recommendedName>
</protein>
<dbReference type="InterPro" id="IPR015813">
    <property type="entry name" value="Pyrv/PenolPyrv_kinase-like_dom"/>
</dbReference>
<keyword evidence="7 16" id="KW-0808">Transferase</keyword>
<accession>A0ABP7A8I9</accession>
<evidence type="ECO:0000256" key="12">
    <source>
        <dbReference type="ARBA" id="ARBA00022842"/>
    </source>
</evidence>
<keyword evidence="10 16" id="KW-0418">Kinase</keyword>
<keyword evidence="11" id="KW-0067">ATP-binding</keyword>
<keyword evidence="14 19" id="KW-0670">Pyruvate</keyword>
<evidence type="ECO:0000256" key="7">
    <source>
        <dbReference type="ARBA" id="ARBA00022679"/>
    </source>
</evidence>
<evidence type="ECO:0000256" key="6">
    <source>
        <dbReference type="ARBA" id="ARBA00018587"/>
    </source>
</evidence>
<dbReference type="EMBL" id="BAAAYU010000001">
    <property type="protein sequence ID" value="GAA3626959.1"/>
    <property type="molecule type" value="Genomic_DNA"/>
</dbReference>
<evidence type="ECO:0000256" key="11">
    <source>
        <dbReference type="ARBA" id="ARBA00022840"/>
    </source>
</evidence>
<dbReference type="InterPro" id="IPR015793">
    <property type="entry name" value="Pyrv_Knase_brl"/>
</dbReference>
<dbReference type="SUPFAM" id="SSF51621">
    <property type="entry name" value="Phosphoenolpyruvate/pyruvate domain"/>
    <property type="match status" value="1"/>
</dbReference>
<dbReference type="InterPro" id="IPR001697">
    <property type="entry name" value="Pyr_Knase"/>
</dbReference>
<evidence type="ECO:0000259" key="17">
    <source>
        <dbReference type="Pfam" id="PF00224"/>
    </source>
</evidence>
<dbReference type="PROSITE" id="PS00110">
    <property type="entry name" value="PYRUVATE_KINASE"/>
    <property type="match status" value="1"/>
</dbReference>
<keyword evidence="8" id="KW-0479">Metal-binding</keyword>
<dbReference type="NCBIfam" id="TIGR01064">
    <property type="entry name" value="pyruv_kin"/>
    <property type="match status" value="1"/>
</dbReference>
<dbReference type="InterPro" id="IPR015806">
    <property type="entry name" value="Pyrv_Knase_insert_dom_sf"/>
</dbReference>
<dbReference type="SUPFAM" id="SSF52935">
    <property type="entry name" value="PK C-terminal domain-like"/>
    <property type="match status" value="1"/>
</dbReference>